<accession>A0AAN9T0W8</accession>
<keyword evidence="3" id="KW-1185">Reference proteome</keyword>
<gene>
    <name evidence="2" type="ORF">VNO78_03302</name>
</gene>
<dbReference type="EMBL" id="JAYMYS010000001">
    <property type="protein sequence ID" value="KAK7411859.1"/>
    <property type="molecule type" value="Genomic_DNA"/>
</dbReference>
<reference evidence="2 3" key="1">
    <citation type="submission" date="2024-01" db="EMBL/GenBank/DDBJ databases">
        <title>The genomes of 5 underutilized Papilionoideae crops provide insights into root nodulation and disease resistanc.</title>
        <authorList>
            <person name="Jiang F."/>
        </authorList>
    </citation>
    <scope>NUCLEOTIDE SEQUENCE [LARGE SCALE GENOMIC DNA]</scope>
    <source>
        <strain evidence="2">DUOXIRENSHENG_FW03</strain>
        <tissue evidence="2">Leaves</tissue>
    </source>
</reference>
<evidence type="ECO:0000256" key="1">
    <source>
        <dbReference type="SAM" id="MobiDB-lite"/>
    </source>
</evidence>
<feature type="compositionally biased region" description="Polar residues" evidence="1">
    <location>
        <begin position="1"/>
        <end position="20"/>
    </location>
</feature>
<feature type="region of interest" description="Disordered" evidence="1">
    <location>
        <begin position="1"/>
        <end position="21"/>
    </location>
</feature>
<dbReference type="Proteomes" id="UP001386955">
    <property type="component" value="Unassembled WGS sequence"/>
</dbReference>
<sequence length="180" mass="20349">MRHVSPSNTSPKRHVTSNTPLPKCHSKVPSFHCLPPISPKLFHCVVTFCHRGPFFDEAFLLFPTYMCPSLPRITSLVPPLKETWEKMLLFMVEMKKLWSTKEIEAKNNGARAADATSCLGVAIKETNQETMTLDAGEAQSHPNLFKHHHVELKNLDGKKLIDEKEVQLEEHIVGVQIAEN</sequence>
<proteinExistence type="predicted"/>
<evidence type="ECO:0000313" key="3">
    <source>
        <dbReference type="Proteomes" id="UP001386955"/>
    </source>
</evidence>
<protein>
    <submittedName>
        <fullName evidence="2">Uncharacterized protein</fullName>
    </submittedName>
</protein>
<comment type="caution">
    <text evidence="2">The sequence shown here is derived from an EMBL/GenBank/DDBJ whole genome shotgun (WGS) entry which is preliminary data.</text>
</comment>
<dbReference type="AlphaFoldDB" id="A0AAN9T0W8"/>
<evidence type="ECO:0000313" key="2">
    <source>
        <dbReference type="EMBL" id="KAK7411859.1"/>
    </source>
</evidence>
<organism evidence="2 3">
    <name type="scientific">Psophocarpus tetragonolobus</name>
    <name type="common">Winged bean</name>
    <name type="synonym">Dolichos tetragonolobus</name>
    <dbReference type="NCBI Taxonomy" id="3891"/>
    <lineage>
        <taxon>Eukaryota</taxon>
        <taxon>Viridiplantae</taxon>
        <taxon>Streptophyta</taxon>
        <taxon>Embryophyta</taxon>
        <taxon>Tracheophyta</taxon>
        <taxon>Spermatophyta</taxon>
        <taxon>Magnoliopsida</taxon>
        <taxon>eudicotyledons</taxon>
        <taxon>Gunneridae</taxon>
        <taxon>Pentapetalae</taxon>
        <taxon>rosids</taxon>
        <taxon>fabids</taxon>
        <taxon>Fabales</taxon>
        <taxon>Fabaceae</taxon>
        <taxon>Papilionoideae</taxon>
        <taxon>50 kb inversion clade</taxon>
        <taxon>NPAAA clade</taxon>
        <taxon>indigoferoid/millettioid clade</taxon>
        <taxon>Phaseoleae</taxon>
        <taxon>Psophocarpus</taxon>
    </lineage>
</organism>
<name>A0AAN9T0W8_PSOTE</name>